<dbReference type="EMBL" id="LT934122">
    <property type="protein sequence ID" value="VAI58484.1"/>
    <property type="molecule type" value="Genomic_DNA"/>
</dbReference>
<protein>
    <submittedName>
        <fullName evidence="1">Uncharacterized protein</fullName>
    </submittedName>
</protein>
<evidence type="ECO:0000313" key="1">
    <source>
        <dbReference type="EMBL" id="VAI58484.1"/>
    </source>
</evidence>
<gene>
    <name evidence="1" type="ORF">TRITD_6Bv1G132240</name>
</gene>
<reference evidence="1 2" key="1">
    <citation type="submission" date="2017-09" db="EMBL/GenBank/DDBJ databases">
        <authorList>
            <consortium name="International Durum Wheat Genome Sequencing Consortium (IDWGSC)"/>
            <person name="Milanesi L."/>
        </authorList>
    </citation>
    <scope>NUCLEOTIDE SEQUENCE [LARGE SCALE GENOMIC DNA]</scope>
    <source>
        <strain evidence="2">cv. Svevo</strain>
    </source>
</reference>
<evidence type="ECO:0000313" key="2">
    <source>
        <dbReference type="Proteomes" id="UP000324705"/>
    </source>
</evidence>
<name>A0A9R0YMZ6_TRITD</name>
<sequence length="172" mass="19842">MAAASLDPPDPLDYMYVRFHYFGYFVRKDGQVDYPGEIQAEMFIPRDMLSYAELCLYTEDLHQVERGHCKGNYTYKLHWLVPGENLSNGLLFLQYNDSVAQVDNAISYGDFADIYVEELEHVGESDLHIMEAIQEHFEQEDTCQRETAYSYEGLVTVDVGETYSGHRGTRVL</sequence>
<dbReference type="Proteomes" id="UP000324705">
    <property type="component" value="Chromosome 6B"/>
</dbReference>
<dbReference type="Gramene" id="TRITD6Bv1G132240.1">
    <property type="protein sequence ID" value="TRITD6Bv1G132240.1"/>
    <property type="gene ID" value="TRITD6Bv1G132240"/>
</dbReference>
<proteinExistence type="predicted"/>
<accession>A0A9R0YMZ6</accession>
<dbReference type="AlphaFoldDB" id="A0A9R0YMZ6"/>
<organism evidence="1 2">
    <name type="scientific">Triticum turgidum subsp. durum</name>
    <name type="common">Durum wheat</name>
    <name type="synonym">Triticum durum</name>
    <dbReference type="NCBI Taxonomy" id="4567"/>
    <lineage>
        <taxon>Eukaryota</taxon>
        <taxon>Viridiplantae</taxon>
        <taxon>Streptophyta</taxon>
        <taxon>Embryophyta</taxon>
        <taxon>Tracheophyta</taxon>
        <taxon>Spermatophyta</taxon>
        <taxon>Magnoliopsida</taxon>
        <taxon>Liliopsida</taxon>
        <taxon>Poales</taxon>
        <taxon>Poaceae</taxon>
        <taxon>BOP clade</taxon>
        <taxon>Pooideae</taxon>
        <taxon>Triticodae</taxon>
        <taxon>Triticeae</taxon>
        <taxon>Triticinae</taxon>
        <taxon>Triticum</taxon>
    </lineage>
</organism>
<keyword evidence="2" id="KW-1185">Reference proteome</keyword>
<dbReference type="OMA" id="CQRETAY"/>